<evidence type="ECO:0000313" key="2">
    <source>
        <dbReference type="EMBL" id="KAF2280684.1"/>
    </source>
</evidence>
<name>A0A6A6JWV7_WESOR</name>
<protein>
    <submittedName>
        <fullName evidence="2">Uncharacterized protein</fullName>
    </submittedName>
</protein>
<feature type="compositionally biased region" description="Polar residues" evidence="1">
    <location>
        <begin position="219"/>
        <end position="228"/>
    </location>
</feature>
<feature type="compositionally biased region" description="Basic and acidic residues" evidence="1">
    <location>
        <begin position="128"/>
        <end position="141"/>
    </location>
</feature>
<feature type="compositionally biased region" description="Low complexity" evidence="1">
    <location>
        <begin position="86"/>
        <end position="108"/>
    </location>
</feature>
<dbReference type="EMBL" id="ML986484">
    <property type="protein sequence ID" value="KAF2280684.1"/>
    <property type="molecule type" value="Genomic_DNA"/>
</dbReference>
<feature type="region of interest" description="Disordered" evidence="1">
    <location>
        <begin position="259"/>
        <end position="290"/>
    </location>
</feature>
<proteinExistence type="predicted"/>
<sequence length="290" mass="31432">MAASTDSKPALSTLKTPLSATYPSELRSPMVHSASTPTFIKREESLKTPITPPSAYLDFLKTLSPAIMSPLPSSASTRFVFEGNRPTSIPSASSSSTSASSSSFTSTSGPADKTTSRASSRSSSCCNCDKEKSCQQKDSQHQHQHCHQQPPQQKQQQLQQQQQPEPPMSAPPTKLHTVTIPPPSPFTRPQSARTPRLYIPQSPYSPSTVRSPGVRSPGSAHSITSPYSAASPKPWDLEGKKTGRTRRVSVREVVTRTVTYSHSATSTPIEGRFAPPQIDPAPRGKRRRVE</sequence>
<feature type="compositionally biased region" description="Polar residues" evidence="1">
    <location>
        <begin position="13"/>
        <end position="22"/>
    </location>
</feature>
<dbReference type="PANTHER" id="PTHR42053">
    <property type="match status" value="1"/>
</dbReference>
<feature type="region of interest" description="Disordered" evidence="1">
    <location>
        <begin position="1"/>
        <end position="52"/>
    </location>
</feature>
<dbReference type="Proteomes" id="UP000800097">
    <property type="component" value="Unassembled WGS sequence"/>
</dbReference>
<organism evidence="2 3">
    <name type="scientific">Westerdykella ornata</name>
    <dbReference type="NCBI Taxonomy" id="318751"/>
    <lineage>
        <taxon>Eukaryota</taxon>
        <taxon>Fungi</taxon>
        <taxon>Dikarya</taxon>
        <taxon>Ascomycota</taxon>
        <taxon>Pezizomycotina</taxon>
        <taxon>Dothideomycetes</taxon>
        <taxon>Pleosporomycetidae</taxon>
        <taxon>Pleosporales</taxon>
        <taxon>Sporormiaceae</taxon>
        <taxon>Westerdykella</taxon>
    </lineage>
</organism>
<feature type="compositionally biased region" description="Low complexity" evidence="1">
    <location>
        <begin position="147"/>
        <end position="163"/>
    </location>
</feature>
<dbReference type="OrthoDB" id="5405654at2759"/>
<gene>
    <name evidence="2" type="ORF">EI97DRAFT_5594</name>
</gene>
<dbReference type="PANTHER" id="PTHR42053:SF1">
    <property type="match status" value="1"/>
</dbReference>
<dbReference type="RefSeq" id="XP_033658222.1">
    <property type="nucleotide sequence ID" value="XM_033802915.1"/>
</dbReference>
<accession>A0A6A6JWV7</accession>
<feature type="region of interest" description="Disordered" evidence="1">
    <location>
        <begin position="67"/>
        <end position="247"/>
    </location>
</feature>
<dbReference type="AlphaFoldDB" id="A0A6A6JWV7"/>
<evidence type="ECO:0000256" key="1">
    <source>
        <dbReference type="SAM" id="MobiDB-lite"/>
    </source>
</evidence>
<reference evidence="2" key="1">
    <citation type="journal article" date="2020" name="Stud. Mycol.">
        <title>101 Dothideomycetes genomes: a test case for predicting lifestyles and emergence of pathogens.</title>
        <authorList>
            <person name="Haridas S."/>
            <person name="Albert R."/>
            <person name="Binder M."/>
            <person name="Bloem J."/>
            <person name="Labutti K."/>
            <person name="Salamov A."/>
            <person name="Andreopoulos B."/>
            <person name="Baker S."/>
            <person name="Barry K."/>
            <person name="Bills G."/>
            <person name="Bluhm B."/>
            <person name="Cannon C."/>
            <person name="Castanera R."/>
            <person name="Culley D."/>
            <person name="Daum C."/>
            <person name="Ezra D."/>
            <person name="Gonzalez J."/>
            <person name="Henrissat B."/>
            <person name="Kuo A."/>
            <person name="Liang C."/>
            <person name="Lipzen A."/>
            <person name="Lutzoni F."/>
            <person name="Magnuson J."/>
            <person name="Mondo S."/>
            <person name="Nolan M."/>
            <person name="Ohm R."/>
            <person name="Pangilinan J."/>
            <person name="Park H.-J."/>
            <person name="Ramirez L."/>
            <person name="Alfaro M."/>
            <person name="Sun H."/>
            <person name="Tritt A."/>
            <person name="Yoshinaga Y."/>
            <person name="Zwiers L.-H."/>
            <person name="Turgeon B."/>
            <person name="Goodwin S."/>
            <person name="Spatafora J."/>
            <person name="Crous P."/>
            <person name="Grigoriev I."/>
        </authorList>
    </citation>
    <scope>NUCLEOTIDE SEQUENCE</scope>
    <source>
        <strain evidence="2">CBS 379.55</strain>
    </source>
</reference>
<keyword evidence="3" id="KW-1185">Reference proteome</keyword>
<dbReference type="GeneID" id="54556090"/>
<evidence type="ECO:0000313" key="3">
    <source>
        <dbReference type="Proteomes" id="UP000800097"/>
    </source>
</evidence>